<dbReference type="Proteomes" id="UP001049518">
    <property type="component" value="Chromosome"/>
</dbReference>
<dbReference type="RefSeq" id="WP_231336543.1">
    <property type="nucleotide sequence ID" value="NZ_CP059572.1"/>
</dbReference>
<reference evidence="2" key="1">
    <citation type="submission" date="2020-07" db="EMBL/GenBank/DDBJ databases">
        <authorList>
            <person name="Tarantini F.S."/>
            <person name="Hong K.W."/>
            <person name="Chan K.G."/>
        </authorList>
    </citation>
    <scope>NUCLEOTIDE SEQUENCE</scope>
    <source>
        <strain evidence="2">32-07</strain>
    </source>
</reference>
<accession>A0ABX8R5T3</accession>
<feature type="compositionally biased region" description="Low complexity" evidence="1">
    <location>
        <begin position="70"/>
        <end position="88"/>
    </location>
</feature>
<protein>
    <submittedName>
        <fullName evidence="2">Uncharacterized protein</fullName>
    </submittedName>
</protein>
<keyword evidence="3" id="KW-1185">Reference proteome</keyword>
<sequence>MASERPDTAAPTAGPPTGPAARQAAGRRDGGPVPTADERAKAAGAPGPAGGAAGDTHVAGSPPEDEPDTSTDTSPDPLPVPGARRGGTPAPGGPGNGARPRSPGGAEGPGEAHGAGGTPARLLESAEADRFRERWHAVQAGFVDDPAASVRAADELAAEAADAVGRALAARRRALSEPGAGGGGTDQSDTERLRLALRDYRALLDRIVSC</sequence>
<feature type="region of interest" description="Disordered" evidence="1">
    <location>
        <begin position="1"/>
        <end position="121"/>
    </location>
</feature>
<evidence type="ECO:0000256" key="1">
    <source>
        <dbReference type="SAM" id="MobiDB-lite"/>
    </source>
</evidence>
<dbReference type="EMBL" id="CP059572">
    <property type="protein sequence ID" value="QXJ26188.1"/>
    <property type="molecule type" value="Genomic_DNA"/>
</dbReference>
<organism evidence="2 3">
    <name type="scientific">Actinomadura graeca</name>
    <dbReference type="NCBI Taxonomy" id="2750812"/>
    <lineage>
        <taxon>Bacteria</taxon>
        <taxon>Bacillati</taxon>
        <taxon>Actinomycetota</taxon>
        <taxon>Actinomycetes</taxon>
        <taxon>Streptosporangiales</taxon>
        <taxon>Thermomonosporaceae</taxon>
        <taxon>Actinomadura</taxon>
    </lineage>
</organism>
<name>A0ABX8R5T3_9ACTN</name>
<evidence type="ECO:0000313" key="2">
    <source>
        <dbReference type="EMBL" id="QXJ26188.1"/>
    </source>
</evidence>
<evidence type="ECO:0000313" key="3">
    <source>
        <dbReference type="Proteomes" id="UP001049518"/>
    </source>
</evidence>
<feature type="compositionally biased region" description="Gly residues" evidence="1">
    <location>
        <begin position="105"/>
        <end position="117"/>
    </location>
</feature>
<feature type="compositionally biased region" description="Basic and acidic residues" evidence="1">
    <location>
        <begin position="26"/>
        <end position="41"/>
    </location>
</feature>
<gene>
    <name evidence="2" type="ORF">AGRA3207_007807</name>
</gene>
<proteinExistence type="predicted"/>